<dbReference type="InterPro" id="IPR043504">
    <property type="entry name" value="Peptidase_S1_PA_chymotrypsin"/>
</dbReference>
<dbReference type="EMBL" id="JACRIW010000092">
    <property type="protein sequence ID" value="MBI5170406.1"/>
    <property type="molecule type" value="Genomic_DNA"/>
</dbReference>
<evidence type="ECO:0000313" key="8">
    <source>
        <dbReference type="Proteomes" id="UP000696931"/>
    </source>
</evidence>
<dbReference type="PROSITE" id="PS50106">
    <property type="entry name" value="PDZ"/>
    <property type="match status" value="1"/>
</dbReference>
<dbReference type="Proteomes" id="UP000696931">
    <property type="component" value="Unassembled WGS sequence"/>
</dbReference>
<keyword evidence="5" id="KW-0472">Membrane</keyword>
<dbReference type="Pfam" id="PF17820">
    <property type="entry name" value="PDZ_6"/>
    <property type="match status" value="1"/>
</dbReference>
<dbReference type="GO" id="GO:0042597">
    <property type="term" value="C:periplasmic space"/>
    <property type="evidence" value="ECO:0007669"/>
    <property type="project" value="TreeGrafter"/>
</dbReference>
<sequence length="426" mass="45542">MLPLFFQRHRAEARTDRETGRPRFGVFGIVLLALVCAFAAGGPLQRDARAQSAVTAVEVDVDALVKRARPSMLTVVAQRTVTTRSRTAGQGPARRTHSRIGSGVAVGADEILTTASVVLGSNKVFVITDNGLQVEAVVVGMDPIRNIALVRAPRLQLSPVRFASRAPQLGDWVVTLGSSYRAQPTQSVGHVSSRYREPRTSLLQLTNEVFPGNSGGAALNTRGELVGLVQGELGAPEAPGRRGADSERRPSGMSFVIPSEDIVPVHRSLKAEGRVRLGYFGVSTRGAFVESESEPGVRIPIGAIVEGTQAGGPAEKLGLRKGDLIVAYDGERVEYPEQLARWVAATPPGTVVSLVWARNDMQRSGRVAVGESRETIPSWMRVEGDEAPVASGAAGAGTARIKGIEDEIRRLNRELGRLRSTQDSVR</sequence>
<dbReference type="GO" id="GO:0004252">
    <property type="term" value="F:serine-type endopeptidase activity"/>
    <property type="evidence" value="ECO:0007669"/>
    <property type="project" value="InterPro"/>
</dbReference>
<dbReference type="SUPFAM" id="SSF50494">
    <property type="entry name" value="Trypsin-like serine proteases"/>
    <property type="match status" value="1"/>
</dbReference>
<dbReference type="GO" id="GO:0006515">
    <property type="term" value="P:protein quality control for misfolded or incompletely synthesized proteins"/>
    <property type="evidence" value="ECO:0007669"/>
    <property type="project" value="TreeGrafter"/>
</dbReference>
<evidence type="ECO:0000313" key="7">
    <source>
        <dbReference type="EMBL" id="MBI5170406.1"/>
    </source>
</evidence>
<evidence type="ECO:0000256" key="4">
    <source>
        <dbReference type="SAM" id="MobiDB-lite"/>
    </source>
</evidence>
<evidence type="ECO:0000256" key="5">
    <source>
        <dbReference type="SAM" id="Phobius"/>
    </source>
</evidence>
<feature type="region of interest" description="Disordered" evidence="4">
    <location>
        <begin position="234"/>
        <end position="253"/>
    </location>
</feature>
<keyword evidence="2 7" id="KW-0645">Protease</keyword>
<dbReference type="InterPro" id="IPR041489">
    <property type="entry name" value="PDZ_6"/>
</dbReference>
<feature type="domain" description="PDZ" evidence="6">
    <location>
        <begin position="262"/>
        <end position="334"/>
    </location>
</feature>
<dbReference type="Gene3D" id="2.30.42.10">
    <property type="match status" value="1"/>
</dbReference>
<evidence type="ECO:0000256" key="2">
    <source>
        <dbReference type="ARBA" id="ARBA00022670"/>
    </source>
</evidence>
<evidence type="ECO:0000259" key="6">
    <source>
        <dbReference type="PROSITE" id="PS50106"/>
    </source>
</evidence>
<evidence type="ECO:0000256" key="3">
    <source>
        <dbReference type="ARBA" id="ARBA00022801"/>
    </source>
</evidence>
<dbReference type="PANTHER" id="PTHR22939:SF129">
    <property type="entry name" value="SERINE PROTEASE HTRA2, MITOCHONDRIAL"/>
    <property type="match status" value="1"/>
</dbReference>
<dbReference type="AlphaFoldDB" id="A0A933SFJ4"/>
<proteinExistence type="inferred from homology"/>
<accession>A0A933SFJ4</accession>
<name>A0A933SFJ4_UNCEI</name>
<keyword evidence="5" id="KW-1133">Transmembrane helix</keyword>
<organism evidence="7 8">
    <name type="scientific">Eiseniibacteriota bacterium</name>
    <dbReference type="NCBI Taxonomy" id="2212470"/>
    <lineage>
        <taxon>Bacteria</taxon>
        <taxon>Candidatus Eiseniibacteriota</taxon>
    </lineage>
</organism>
<dbReference type="InterPro" id="IPR009003">
    <property type="entry name" value="Peptidase_S1_PA"/>
</dbReference>
<feature type="compositionally biased region" description="Basic and acidic residues" evidence="4">
    <location>
        <begin position="239"/>
        <end position="250"/>
    </location>
</feature>
<comment type="caution">
    <text evidence="7">The sequence shown here is derived from an EMBL/GenBank/DDBJ whole genome shotgun (WGS) entry which is preliminary data.</text>
</comment>
<keyword evidence="5" id="KW-0812">Transmembrane</keyword>
<feature type="transmembrane region" description="Helical" evidence="5">
    <location>
        <begin position="24"/>
        <end position="44"/>
    </location>
</feature>
<dbReference type="InterPro" id="IPR001940">
    <property type="entry name" value="Peptidase_S1C"/>
</dbReference>
<dbReference type="Gene3D" id="2.40.10.10">
    <property type="entry name" value="Trypsin-like serine proteases"/>
    <property type="match status" value="2"/>
</dbReference>
<dbReference type="PANTHER" id="PTHR22939">
    <property type="entry name" value="SERINE PROTEASE FAMILY S1C HTRA-RELATED"/>
    <property type="match status" value="1"/>
</dbReference>
<protein>
    <submittedName>
        <fullName evidence="7">Serine protease</fullName>
    </submittedName>
</protein>
<keyword evidence="3" id="KW-0378">Hydrolase</keyword>
<dbReference type="InterPro" id="IPR001478">
    <property type="entry name" value="PDZ"/>
</dbReference>
<dbReference type="InterPro" id="IPR036034">
    <property type="entry name" value="PDZ_sf"/>
</dbReference>
<dbReference type="SUPFAM" id="SSF50156">
    <property type="entry name" value="PDZ domain-like"/>
    <property type="match status" value="1"/>
</dbReference>
<evidence type="ECO:0000256" key="1">
    <source>
        <dbReference type="ARBA" id="ARBA00010541"/>
    </source>
</evidence>
<dbReference type="SMART" id="SM00228">
    <property type="entry name" value="PDZ"/>
    <property type="match status" value="1"/>
</dbReference>
<comment type="similarity">
    <text evidence="1">Belongs to the peptidase S1C family.</text>
</comment>
<gene>
    <name evidence="7" type="ORF">HZA61_13030</name>
</gene>
<dbReference type="PRINTS" id="PR00834">
    <property type="entry name" value="PROTEASES2C"/>
</dbReference>
<reference evidence="7" key="1">
    <citation type="submission" date="2020-07" db="EMBL/GenBank/DDBJ databases">
        <title>Huge and variable diversity of episymbiotic CPR bacteria and DPANN archaea in groundwater ecosystems.</title>
        <authorList>
            <person name="He C.Y."/>
            <person name="Keren R."/>
            <person name="Whittaker M."/>
            <person name="Farag I.F."/>
            <person name="Doudna J."/>
            <person name="Cate J.H.D."/>
            <person name="Banfield J.F."/>
        </authorList>
    </citation>
    <scope>NUCLEOTIDE SEQUENCE</scope>
    <source>
        <strain evidence="7">NC_groundwater_1813_Pr3_B-0.1um_71_17</strain>
    </source>
</reference>
<dbReference type="Pfam" id="PF13365">
    <property type="entry name" value="Trypsin_2"/>
    <property type="match status" value="1"/>
</dbReference>